<dbReference type="AlphaFoldDB" id="A0A917U3P5"/>
<proteinExistence type="predicted"/>
<reference evidence="1" key="1">
    <citation type="journal article" date="2014" name="Int. J. Syst. Evol. Microbiol.">
        <title>Complete genome sequence of Corynebacterium casei LMG S-19264T (=DSM 44701T), isolated from a smear-ripened cheese.</title>
        <authorList>
            <consortium name="US DOE Joint Genome Institute (JGI-PGF)"/>
            <person name="Walter F."/>
            <person name="Albersmeier A."/>
            <person name="Kalinowski J."/>
            <person name="Ruckert C."/>
        </authorList>
    </citation>
    <scope>NUCLEOTIDE SEQUENCE</scope>
    <source>
        <strain evidence="1">JCM 19831</strain>
    </source>
</reference>
<evidence type="ECO:0000313" key="2">
    <source>
        <dbReference type="Proteomes" id="UP000642070"/>
    </source>
</evidence>
<name>A0A917U3P5_9ACTN</name>
<evidence type="ECO:0000313" key="1">
    <source>
        <dbReference type="EMBL" id="GGM52754.1"/>
    </source>
</evidence>
<reference evidence="1" key="2">
    <citation type="submission" date="2020-09" db="EMBL/GenBank/DDBJ databases">
        <authorList>
            <person name="Sun Q."/>
            <person name="Ohkuma M."/>
        </authorList>
    </citation>
    <scope>NUCLEOTIDE SEQUENCE</scope>
    <source>
        <strain evidence="1">JCM 19831</strain>
    </source>
</reference>
<accession>A0A917U3P5</accession>
<comment type="caution">
    <text evidence="1">The sequence shown here is derived from an EMBL/GenBank/DDBJ whole genome shotgun (WGS) entry which is preliminary data.</text>
</comment>
<dbReference type="EMBL" id="BMPI01000035">
    <property type="protein sequence ID" value="GGM52754.1"/>
    <property type="molecule type" value="Genomic_DNA"/>
</dbReference>
<protein>
    <submittedName>
        <fullName evidence="1">Uncharacterized protein</fullName>
    </submittedName>
</protein>
<dbReference type="RefSeq" id="WP_190253603.1">
    <property type="nucleotide sequence ID" value="NZ_BMPI01000035.1"/>
</dbReference>
<gene>
    <name evidence="1" type="ORF">GCM10007977_062900</name>
</gene>
<sequence>MSAAIFARQVLDAIADPWGLRRAETEQIRAAERERIAAYLDRAAASQRKTGLLGDEVSANALAEAAEWCREPSIWTETDR</sequence>
<keyword evidence="2" id="KW-1185">Reference proteome</keyword>
<dbReference type="Proteomes" id="UP000642070">
    <property type="component" value="Unassembled WGS sequence"/>
</dbReference>
<organism evidence="1 2">
    <name type="scientific">Dactylosporangium sucinum</name>
    <dbReference type="NCBI Taxonomy" id="1424081"/>
    <lineage>
        <taxon>Bacteria</taxon>
        <taxon>Bacillati</taxon>
        <taxon>Actinomycetota</taxon>
        <taxon>Actinomycetes</taxon>
        <taxon>Micromonosporales</taxon>
        <taxon>Micromonosporaceae</taxon>
        <taxon>Dactylosporangium</taxon>
    </lineage>
</organism>